<dbReference type="EMBL" id="LAPT01000111">
    <property type="protein sequence ID" value="PXF29433.1"/>
    <property type="molecule type" value="Genomic_DNA"/>
</dbReference>
<evidence type="ECO:0000313" key="1">
    <source>
        <dbReference type="EMBL" id="PXF29433.1"/>
    </source>
</evidence>
<keyword evidence="2" id="KW-1185">Reference proteome</keyword>
<sequence length="102" mass="11604">MSEYKTLLEFSRPEYVKELNASRVQEQGLLKVWLQVRKEHSLVDIELSGYGQLGEAIGPLLNSERVIISRELNSGKEFGTIKIECWVDDRCSEFICDAAALI</sequence>
<accession>A0ABX5LVF0</accession>
<reference evidence="1 2" key="1">
    <citation type="submission" date="2015-03" db="EMBL/GenBank/DDBJ databases">
        <authorList>
            <person name="Krishnan R."/>
            <person name="Midha S."/>
            <person name="Patil P.B."/>
            <person name="Rameshkumar N."/>
        </authorList>
    </citation>
    <scope>NUCLEOTIDE SEQUENCE [LARGE SCALE GENOMIC DNA]</scope>
    <source>
        <strain evidence="1 2">L1E11</strain>
    </source>
</reference>
<gene>
    <name evidence="1" type="ORF">WH50_20790</name>
</gene>
<name>A0ABX5LVF0_9GAMM</name>
<evidence type="ECO:0000313" key="2">
    <source>
        <dbReference type="Proteomes" id="UP000248090"/>
    </source>
</evidence>
<dbReference type="RefSeq" id="WP_110189199.1">
    <property type="nucleotide sequence ID" value="NZ_CP177354.1"/>
</dbReference>
<dbReference type="Proteomes" id="UP000248090">
    <property type="component" value="Unassembled WGS sequence"/>
</dbReference>
<organism evidence="1 2">
    <name type="scientific">Pokkaliibacter plantistimulans</name>
    <dbReference type="NCBI Taxonomy" id="1635171"/>
    <lineage>
        <taxon>Bacteria</taxon>
        <taxon>Pseudomonadati</taxon>
        <taxon>Pseudomonadota</taxon>
        <taxon>Gammaproteobacteria</taxon>
        <taxon>Oceanospirillales</taxon>
        <taxon>Balneatrichaceae</taxon>
        <taxon>Pokkaliibacter</taxon>
    </lineage>
</organism>
<comment type="caution">
    <text evidence="1">The sequence shown here is derived from an EMBL/GenBank/DDBJ whole genome shotgun (WGS) entry which is preliminary data.</text>
</comment>
<protein>
    <submittedName>
        <fullName evidence="1">Uncharacterized protein</fullName>
    </submittedName>
</protein>
<proteinExistence type="predicted"/>